<name>A0A1S2Z7D6_CICAR</name>
<keyword evidence="1" id="KW-0862">Zinc</keyword>
<dbReference type="SUPFAM" id="SSF57667">
    <property type="entry name" value="beta-beta-alpha zinc fingers"/>
    <property type="match status" value="1"/>
</dbReference>
<sequence length="181" mass="20956">MVEIRELSPTMENNSRVCTICNKSFSNGKALGGHMKSHLAKLPVPPKPPNNSQVIEYSLESTKRPTHSFSSSSSSSSHSRNNPMHNLRSLKRNFYYTLANFGRNSFFESCPKNPTRKRSKRHRKQFKLATEKRESTQYRLMYDEFDIEAAKTLVIISMKEWQQIEEKYNKEMAKVNGNEST</sequence>
<evidence type="ECO:0000256" key="2">
    <source>
        <dbReference type="SAM" id="MobiDB-lite"/>
    </source>
</evidence>
<dbReference type="KEGG" id="cam:101506958"/>
<dbReference type="PROSITE" id="PS00028">
    <property type="entry name" value="ZINC_FINGER_C2H2_1"/>
    <property type="match status" value="1"/>
</dbReference>
<dbReference type="InterPro" id="IPR036236">
    <property type="entry name" value="Znf_C2H2_sf"/>
</dbReference>
<accession>A0A1S2Z7D6</accession>
<dbReference type="PROSITE" id="PS50157">
    <property type="entry name" value="ZINC_FINGER_C2H2_2"/>
    <property type="match status" value="1"/>
</dbReference>
<proteinExistence type="predicted"/>
<dbReference type="PaxDb" id="3827-XP_004516354.1"/>
<dbReference type="RefSeq" id="XP_004516354.1">
    <property type="nucleotide sequence ID" value="XM_004516297.2"/>
</dbReference>
<keyword evidence="1" id="KW-0479">Metal-binding</keyword>
<dbReference type="InterPro" id="IPR044303">
    <property type="entry name" value="ZAT1/4/9"/>
</dbReference>
<dbReference type="AlphaFoldDB" id="A0A1S2Z7D6"/>
<feature type="domain" description="C2H2-type" evidence="3">
    <location>
        <begin position="16"/>
        <end position="43"/>
    </location>
</feature>
<dbReference type="STRING" id="3827.A0A1S2Z7D6"/>
<feature type="compositionally biased region" description="Low complexity" evidence="2">
    <location>
        <begin position="67"/>
        <end position="79"/>
    </location>
</feature>
<dbReference type="GO" id="GO:0006355">
    <property type="term" value="P:regulation of DNA-templated transcription"/>
    <property type="evidence" value="ECO:0007669"/>
    <property type="project" value="InterPro"/>
</dbReference>
<evidence type="ECO:0000313" key="4">
    <source>
        <dbReference type="Proteomes" id="UP000087171"/>
    </source>
</evidence>
<reference evidence="5" key="1">
    <citation type="submission" date="2025-08" db="UniProtKB">
        <authorList>
            <consortium name="RefSeq"/>
        </authorList>
    </citation>
    <scope>IDENTIFICATION</scope>
    <source>
        <tissue evidence="5">Etiolated seedlings</tissue>
    </source>
</reference>
<dbReference type="PANTHER" id="PTHR46326:SF10">
    <property type="entry name" value="C2H2 AND C2HC ZINC FINGER PROTEIN"/>
    <property type="match status" value="1"/>
</dbReference>
<dbReference type="Pfam" id="PF13912">
    <property type="entry name" value="zf-C2H2_6"/>
    <property type="match status" value="1"/>
</dbReference>
<evidence type="ECO:0000259" key="3">
    <source>
        <dbReference type="PROSITE" id="PS50157"/>
    </source>
</evidence>
<dbReference type="InterPro" id="IPR013087">
    <property type="entry name" value="Znf_C2H2_type"/>
</dbReference>
<feature type="region of interest" description="Disordered" evidence="2">
    <location>
        <begin position="60"/>
        <end position="85"/>
    </location>
</feature>
<organism evidence="4 5">
    <name type="scientific">Cicer arietinum</name>
    <name type="common">Chickpea</name>
    <name type="synonym">Garbanzo</name>
    <dbReference type="NCBI Taxonomy" id="3827"/>
    <lineage>
        <taxon>Eukaryota</taxon>
        <taxon>Viridiplantae</taxon>
        <taxon>Streptophyta</taxon>
        <taxon>Embryophyta</taxon>
        <taxon>Tracheophyta</taxon>
        <taxon>Spermatophyta</taxon>
        <taxon>Magnoliopsida</taxon>
        <taxon>eudicotyledons</taxon>
        <taxon>Gunneridae</taxon>
        <taxon>Pentapetalae</taxon>
        <taxon>rosids</taxon>
        <taxon>fabids</taxon>
        <taxon>Fabales</taxon>
        <taxon>Fabaceae</taxon>
        <taxon>Papilionoideae</taxon>
        <taxon>50 kb inversion clade</taxon>
        <taxon>NPAAA clade</taxon>
        <taxon>Hologalegina</taxon>
        <taxon>IRL clade</taxon>
        <taxon>Cicereae</taxon>
        <taxon>Cicer</taxon>
    </lineage>
</organism>
<gene>
    <name evidence="5" type="primary">LOC101506958</name>
</gene>
<evidence type="ECO:0000313" key="5">
    <source>
        <dbReference type="RefSeq" id="XP_004516354.1"/>
    </source>
</evidence>
<dbReference type="GeneID" id="101506958"/>
<keyword evidence="4" id="KW-1185">Reference proteome</keyword>
<dbReference type="GO" id="GO:0008270">
    <property type="term" value="F:zinc ion binding"/>
    <property type="evidence" value="ECO:0007669"/>
    <property type="project" value="UniProtKB-KW"/>
</dbReference>
<evidence type="ECO:0000256" key="1">
    <source>
        <dbReference type="PROSITE-ProRule" id="PRU00042"/>
    </source>
</evidence>
<dbReference type="Proteomes" id="UP000087171">
    <property type="component" value="Unplaced"/>
</dbReference>
<dbReference type="OrthoDB" id="1423434at2759"/>
<protein>
    <submittedName>
        <fullName evidence="5">Zinc finger protein ZAT1-like</fullName>
    </submittedName>
</protein>
<dbReference type="PANTHER" id="PTHR46326">
    <property type="entry name" value="ZINC FINGER PROTEIN ZAT1-RELATED"/>
    <property type="match status" value="1"/>
</dbReference>
<keyword evidence="1" id="KW-0863">Zinc-finger</keyword>